<proteinExistence type="predicted"/>
<comment type="caution">
    <text evidence="1">The sequence shown here is derived from an EMBL/GenBank/DDBJ whole genome shotgun (WGS) entry which is preliminary data.</text>
</comment>
<dbReference type="RefSeq" id="XP_037150098.1">
    <property type="nucleotide sequence ID" value="XM_037294020.1"/>
</dbReference>
<keyword evidence="2" id="KW-1185">Reference proteome</keyword>
<reference evidence="1 2" key="1">
    <citation type="journal article" date="2020" name="Genomics">
        <title>Complete, high-quality genomes from long-read metagenomic sequencing of two wolf lichen thalli reveals enigmatic genome architecture.</title>
        <authorList>
            <person name="McKenzie S.K."/>
            <person name="Walston R.F."/>
            <person name="Allen J.L."/>
        </authorList>
    </citation>
    <scope>NUCLEOTIDE SEQUENCE [LARGE SCALE GENOMIC DNA]</scope>
    <source>
        <strain evidence="1">WasteWater1</strain>
    </source>
</reference>
<evidence type="ECO:0000313" key="2">
    <source>
        <dbReference type="Proteomes" id="UP000593566"/>
    </source>
</evidence>
<dbReference type="GeneID" id="59331508"/>
<protein>
    <submittedName>
        <fullName evidence="1">Uncharacterized protein</fullName>
    </submittedName>
</protein>
<dbReference type="Proteomes" id="UP000593566">
    <property type="component" value="Unassembled WGS sequence"/>
</dbReference>
<evidence type="ECO:0000313" key="1">
    <source>
        <dbReference type="EMBL" id="KAF6220663.1"/>
    </source>
</evidence>
<dbReference type="AlphaFoldDB" id="A0A8H6CBT1"/>
<sequence length="59" mass="6633">MVKYLEEQDAYKSFLVGGHLARRLNIEEAGSKAERARNTLGGDKDHVTKIDCMPEKAKI</sequence>
<gene>
    <name evidence="1" type="ORF">HO133_003096</name>
</gene>
<dbReference type="EMBL" id="JACCJB010000016">
    <property type="protein sequence ID" value="KAF6220663.1"/>
    <property type="molecule type" value="Genomic_DNA"/>
</dbReference>
<name>A0A8H6CBT1_9LECA</name>
<organism evidence="1 2">
    <name type="scientific">Letharia lupina</name>
    <dbReference type="NCBI Taxonomy" id="560253"/>
    <lineage>
        <taxon>Eukaryota</taxon>
        <taxon>Fungi</taxon>
        <taxon>Dikarya</taxon>
        <taxon>Ascomycota</taxon>
        <taxon>Pezizomycotina</taxon>
        <taxon>Lecanoromycetes</taxon>
        <taxon>OSLEUM clade</taxon>
        <taxon>Lecanoromycetidae</taxon>
        <taxon>Lecanorales</taxon>
        <taxon>Lecanorineae</taxon>
        <taxon>Parmeliaceae</taxon>
        <taxon>Letharia</taxon>
    </lineage>
</organism>
<accession>A0A8H6CBT1</accession>